<dbReference type="RefSeq" id="WP_188766002.1">
    <property type="nucleotide sequence ID" value="NZ_BMKK01000004.1"/>
</dbReference>
<dbReference type="Pfam" id="PF13858">
    <property type="entry name" value="DUF4199"/>
    <property type="match status" value="1"/>
</dbReference>
<dbReference type="InterPro" id="IPR025250">
    <property type="entry name" value="DUF4199"/>
</dbReference>
<proteinExistence type="predicted"/>
<keyword evidence="1" id="KW-0472">Membrane</keyword>
<reference evidence="2" key="1">
    <citation type="journal article" date="2014" name="Int. J. Syst. Evol. Microbiol.">
        <title>Complete genome sequence of Corynebacterium casei LMG S-19264T (=DSM 44701T), isolated from a smear-ripened cheese.</title>
        <authorList>
            <consortium name="US DOE Joint Genome Institute (JGI-PGF)"/>
            <person name="Walter F."/>
            <person name="Albersmeier A."/>
            <person name="Kalinowski J."/>
            <person name="Ruckert C."/>
        </authorList>
    </citation>
    <scope>NUCLEOTIDE SEQUENCE</scope>
    <source>
        <strain evidence="2">CGMCC 1.15958</strain>
    </source>
</reference>
<dbReference type="AlphaFoldDB" id="A0A916YQG4"/>
<evidence type="ECO:0000313" key="3">
    <source>
        <dbReference type="Proteomes" id="UP000609064"/>
    </source>
</evidence>
<name>A0A916YQG4_9BACT</name>
<sequence>MEKPSTARIALKWGLISAIFIIIYTVGLYITGHFKTPALSWIPFLLLLFGIVMSLREFKLINNNFMGFSEGLGLGTLMSAVCGLIAAIFNYIYITFIDTTIIQQMREMQVEQLEQQGLSSEQIDQAMEIATRFATPGLTFLFAVIGYILFGFVFSLVVSAIIKNSKPELDF</sequence>
<keyword evidence="3" id="KW-1185">Reference proteome</keyword>
<protein>
    <recommendedName>
        <fullName evidence="4">DUF4199 domain-containing protein</fullName>
    </recommendedName>
</protein>
<feature type="transmembrane region" description="Helical" evidence="1">
    <location>
        <begin position="140"/>
        <end position="162"/>
    </location>
</feature>
<feature type="transmembrane region" description="Helical" evidence="1">
    <location>
        <begin position="12"/>
        <end position="32"/>
    </location>
</feature>
<evidence type="ECO:0000256" key="1">
    <source>
        <dbReference type="SAM" id="Phobius"/>
    </source>
</evidence>
<evidence type="ECO:0000313" key="2">
    <source>
        <dbReference type="EMBL" id="GGD56480.1"/>
    </source>
</evidence>
<keyword evidence="1" id="KW-1133">Transmembrane helix</keyword>
<feature type="transmembrane region" description="Helical" evidence="1">
    <location>
        <begin position="38"/>
        <end position="55"/>
    </location>
</feature>
<evidence type="ECO:0008006" key="4">
    <source>
        <dbReference type="Google" id="ProtNLM"/>
    </source>
</evidence>
<comment type="caution">
    <text evidence="2">The sequence shown here is derived from an EMBL/GenBank/DDBJ whole genome shotgun (WGS) entry which is preliminary data.</text>
</comment>
<gene>
    <name evidence="2" type="ORF">GCM10011514_20660</name>
</gene>
<dbReference type="Proteomes" id="UP000609064">
    <property type="component" value="Unassembled WGS sequence"/>
</dbReference>
<reference evidence="2" key="2">
    <citation type="submission" date="2020-09" db="EMBL/GenBank/DDBJ databases">
        <authorList>
            <person name="Sun Q."/>
            <person name="Zhou Y."/>
        </authorList>
    </citation>
    <scope>NUCLEOTIDE SEQUENCE</scope>
    <source>
        <strain evidence="2">CGMCC 1.15958</strain>
    </source>
</reference>
<accession>A0A916YQG4</accession>
<dbReference type="EMBL" id="BMKK01000004">
    <property type="protein sequence ID" value="GGD56480.1"/>
    <property type="molecule type" value="Genomic_DNA"/>
</dbReference>
<feature type="transmembrane region" description="Helical" evidence="1">
    <location>
        <begin position="76"/>
        <end position="96"/>
    </location>
</feature>
<keyword evidence="1" id="KW-0812">Transmembrane</keyword>
<organism evidence="2 3">
    <name type="scientific">Emticicia aquatilis</name>
    <dbReference type="NCBI Taxonomy" id="1537369"/>
    <lineage>
        <taxon>Bacteria</taxon>
        <taxon>Pseudomonadati</taxon>
        <taxon>Bacteroidota</taxon>
        <taxon>Cytophagia</taxon>
        <taxon>Cytophagales</taxon>
        <taxon>Leadbetterellaceae</taxon>
        <taxon>Emticicia</taxon>
    </lineage>
</organism>